<dbReference type="Gene3D" id="3.90.245.10">
    <property type="entry name" value="Ribonucleoside hydrolase-like"/>
    <property type="match status" value="1"/>
</dbReference>
<sequence length="330" mass="36811">MVTVVHQTDLYRPHQDPDDHWDLACQYALAKLGRQRLGGILLDYPYEGGPGDPDICAIAQMNRICGMNVPYGIGAEPGKTLSQAAELLLSVLAESPVPVAVHIVGSCIDVALALNAQPERFERNCAAIYLHAGAAQDDRQLEYNVALAPWAYARVHAAPCPVYWLPCFHRVPDWGKEDMRIGKHGTFYRFVQGDILRELPPRVQNYFLYMFTRCANPRYLMALEQPVDKAALAQYSAQARNMWCTAGLLHAAGWAVNARGELIPVGSPQAIYDFMPVKVVCTPEGRTEWSECEAENAHSYLFTLRDEDAYAQAMTQAMRTILRALEEDLA</sequence>
<protein>
    <submittedName>
        <fullName evidence="1">Uncharacterized protein</fullName>
    </submittedName>
</protein>
<name>A0A9D1P7I6_9FIRM</name>
<dbReference type="InterPro" id="IPR036452">
    <property type="entry name" value="Ribo_hydro-like"/>
</dbReference>
<comment type="caution">
    <text evidence="1">The sequence shown here is derived from an EMBL/GenBank/DDBJ whole genome shotgun (WGS) entry which is preliminary data.</text>
</comment>
<gene>
    <name evidence="1" type="ORF">IAA64_06130</name>
</gene>
<organism evidence="1 2">
    <name type="scientific">Candidatus Ornithocaccomicrobium faecavium</name>
    <dbReference type="NCBI Taxonomy" id="2840890"/>
    <lineage>
        <taxon>Bacteria</taxon>
        <taxon>Bacillati</taxon>
        <taxon>Bacillota</taxon>
        <taxon>Clostridia</taxon>
        <taxon>Candidatus Ornithocaccomicrobium</taxon>
    </lineage>
</organism>
<reference evidence="1" key="1">
    <citation type="submission" date="2020-10" db="EMBL/GenBank/DDBJ databases">
        <authorList>
            <person name="Gilroy R."/>
        </authorList>
    </citation>
    <scope>NUCLEOTIDE SEQUENCE</scope>
    <source>
        <strain evidence="1">CHK183-6373</strain>
    </source>
</reference>
<dbReference type="SUPFAM" id="SSF53590">
    <property type="entry name" value="Nucleoside hydrolase"/>
    <property type="match status" value="1"/>
</dbReference>
<evidence type="ECO:0000313" key="1">
    <source>
        <dbReference type="EMBL" id="HIV27527.1"/>
    </source>
</evidence>
<dbReference type="GO" id="GO:0016799">
    <property type="term" value="F:hydrolase activity, hydrolyzing N-glycosyl compounds"/>
    <property type="evidence" value="ECO:0007669"/>
    <property type="project" value="InterPro"/>
</dbReference>
<dbReference type="AlphaFoldDB" id="A0A9D1P7I6"/>
<dbReference type="Proteomes" id="UP000886884">
    <property type="component" value="Unassembled WGS sequence"/>
</dbReference>
<proteinExistence type="predicted"/>
<dbReference type="EMBL" id="DVOT01000112">
    <property type="protein sequence ID" value="HIV27527.1"/>
    <property type="molecule type" value="Genomic_DNA"/>
</dbReference>
<evidence type="ECO:0000313" key="2">
    <source>
        <dbReference type="Proteomes" id="UP000886884"/>
    </source>
</evidence>
<accession>A0A9D1P7I6</accession>
<reference evidence="1" key="2">
    <citation type="journal article" date="2021" name="PeerJ">
        <title>Extensive microbial diversity within the chicken gut microbiome revealed by metagenomics and culture.</title>
        <authorList>
            <person name="Gilroy R."/>
            <person name="Ravi A."/>
            <person name="Getino M."/>
            <person name="Pursley I."/>
            <person name="Horton D.L."/>
            <person name="Alikhan N.F."/>
            <person name="Baker D."/>
            <person name="Gharbi K."/>
            <person name="Hall N."/>
            <person name="Watson M."/>
            <person name="Adriaenssens E.M."/>
            <person name="Foster-Nyarko E."/>
            <person name="Jarju S."/>
            <person name="Secka A."/>
            <person name="Antonio M."/>
            <person name="Oren A."/>
            <person name="Chaudhuri R.R."/>
            <person name="La Ragione R."/>
            <person name="Hildebrand F."/>
            <person name="Pallen M.J."/>
        </authorList>
    </citation>
    <scope>NUCLEOTIDE SEQUENCE</scope>
    <source>
        <strain evidence="1">CHK183-6373</strain>
    </source>
</reference>